<dbReference type="GeneID" id="11513913"/>
<proteinExistence type="predicted"/>
<feature type="region of interest" description="Disordered" evidence="1">
    <location>
        <begin position="34"/>
        <end position="77"/>
    </location>
</feature>
<dbReference type="EMBL" id="CP003005">
    <property type="protein sequence ID" value="AEO58959.1"/>
    <property type="molecule type" value="Genomic_DNA"/>
</dbReference>
<dbReference type="OMA" id="ESWMWIT"/>
<accession>G2QET0</accession>
<dbReference type="VEuPathDB" id="FungiDB:MYCTH_2306762"/>
<gene>
    <name evidence="3" type="ORF">MYCTH_2306762</name>
</gene>
<organism evidence="3 4">
    <name type="scientific">Thermothelomyces thermophilus (strain ATCC 42464 / BCRC 31852 / DSM 1799)</name>
    <name type="common">Sporotrichum thermophile</name>
    <dbReference type="NCBI Taxonomy" id="573729"/>
    <lineage>
        <taxon>Eukaryota</taxon>
        <taxon>Fungi</taxon>
        <taxon>Dikarya</taxon>
        <taxon>Ascomycota</taxon>
        <taxon>Pezizomycotina</taxon>
        <taxon>Sordariomycetes</taxon>
        <taxon>Sordariomycetidae</taxon>
        <taxon>Sordariales</taxon>
        <taxon>Chaetomiaceae</taxon>
        <taxon>Thermothelomyces</taxon>
    </lineage>
</organism>
<dbReference type="Proteomes" id="UP000007322">
    <property type="component" value="Chromosome 4"/>
</dbReference>
<evidence type="ECO:0000313" key="3">
    <source>
        <dbReference type="EMBL" id="AEO58959.1"/>
    </source>
</evidence>
<evidence type="ECO:0000256" key="1">
    <source>
        <dbReference type="SAM" id="MobiDB-lite"/>
    </source>
</evidence>
<keyword evidence="2" id="KW-0472">Membrane</keyword>
<keyword evidence="4" id="KW-1185">Reference proteome</keyword>
<feature type="transmembrane region" description="Helical" evidence="2">
    <location>
        <begin position="95"/>
        <end position="115"/>
    </location>
</feature>
<evidence type="ECO:0000256" key="2">
    <source>
        <dbReference type="SAM" id="Phobius"/>
    </source>
</evidence>
<dbReference type="InParanoid" id="G2QET0"/>
<dbReference type="AlphaFoldDB" id="G2QET0"/>
<keyword evidence="2" id="KW-0812">Transmembrane</keyword>
<reference evidence="3 4" key="1">
    <citation type="journal article" date="2011" name="Nat. Biotechnol.">
        <title>Comparative genomic analysis of the thermophilic biomass-degrading fungi Myceliophthora thermophila and Thielavia terrestris.</title>
        <authorList>
            <person name="Berka R.M."/>
            <person name="Grigoriev I.V."/>
            <person name="Otillar R."/>
            <person name="Salamov A."/>
            <person name="Grimwood J."/>
            <person name="Reid I."/>
            <person name="Ishmael N."/>
            <person name="John T."/>
            <person name="Darmond C."/>
            <person name="Moisan M.-C."/>
            <person name="Henrissat B."/>
            <person name="Coutinho P.M."/>
            <person name="Lombard V."/>
            <person name="Natvig D.O."/>
            <person name="Lindquist E."/>
            <person name="Schmutz J."/>
            <person name="Lucas S."/>
            <person name="Harris P."/>
            <person name="Powlowski J."/>
            <person name="Bellemare A."/>
            <person name="Taylor D."/>
            <person name="Butler G."/>
            <person name="de Vries R.P."/>
            <person name="Allijn I.E."/>
            <person name="van den Brink J."/>
            <person name="Ushinsky S."/>
            <person name="Storms R."/>
            <person name="Powell A.J."/>
            <person name="Paulsen I.T."/>
            <person name="Elbourne L.D.H."/>
            <person name="Baker S.E."/>
            <person name="Magnuson J."/>
            <person name="LaBoissiere S."/>
            <person name="Clutterbuck A.J."/>
            <person name="Martinez D."/>
            <person name="Wogulis M."/>
            <person name="de Leon A.L."/>
            <person name="Rey M.W."/>
            <person name="Tsang A."/>
        </authorList>
    </citation>
    <scope>NUCLEOTIDE SEQUENCE [LARGE SCALE GENOMIC DNA]</scope>
    <source>
        <strain evidence="4">ATCC 42464 / BCRC 31852 / DSM 1799</strain>
    </source>
</reference>
<feature type="compositionally biased region" description="Low complexity" evidence="1">
    <location>
        <begin position="44"/>
        <end position="57"/>
    </location>
</feature>
<protein>
    <submittedName>
        <fullName evidence="3">Uncharacterized protein</fullName>
    </submittedName>
</protein>
<dbReference type="eggNOG" id="ENOG502RKID">
    <property type="taxonomic scope" value="Eukaryota"/>
</dbReference>
<dbReference type="HOGENOM" id="CLU_1937920_0_0_1"/>
<evidence type="ECO:0000313" key="4">
    <source>
        <dbReference type="Proteomes" id="UP000007322"/>
    </source>
</evidence>
<dbReference type="RefSeq" id="XP_003664204.1">
    <property type="nucleotide sequence ID" value="XM_003664156.1"/>
</dbReference>
<sequence length="139" mass="14366">MASSFRMPAPRLLLTARSATLSSATASRLRHAQGWTKPLPPTSVSPLSSSTTSSFSTCHAMRSSGAHSGGATPSPSPSYLALSLRRIVPNPRTRAALAVGVVLLAAVDTYAYVTYWPKIAGKGRGGGVPEVGGEGDSRE</sequence>
<dbReference type="KEGG" id="mtm:MYCTH_2306762"/>
<name>G2QET0_THET4</name>
<keyword evidence="2" id="KW-1133">Transmembrane helix</keyword>